<evidence type="ECO:0000256" key="1">
    <source>
        <dbReference type="SAM" id="Phobius"/>
    </source>
</evidence>
<organism evidence="2 3">
    <name type="scientific">Pseudomonas oryziphila</name>
    <dbReference type="NCBI Taxonomy" id="2894079"/>
    <lineage>
        <taxon>Bacteria</taxon>
        <taxon>Pseudomonadati</taxon>
        <taxon>Pseudomonadota</taxon>
        <taxon>Gammaproteobacteria</taxon>
        <taxon>Pseudomonadales</taxon>
        <taxon>Pseudomonadaceae</taxon>
        <taxon>Pseudomonas</taxon>
    </lineage>
</organism>
<accession>A0ABM7CNH2</accession>
<name>A0ABM7CNH2_9PSED</name>
<protein>
    <submittedName>
        <fullName evidence="2">Uncharacterized protein</fullName>
    </submittedName>
</protein>
<gene>
    <name evidence="2" type="ORF">EI693_07405</name>
</gene>
<keyword evidence="1" id="KW-0812">Transmembrane</keyword>
<dbReference type="RefSeq" id="WP_125463136.1">
    <property type="nucleotide sequence ID" value="NZ_CP034337.1"/>
</dbReference>
<proteinExistence type="predicted"/>
<dbReference type="EMBL" id="CP034337">
    <property type="protein sequence ID" value="AZL72933.1"/>
    <property type="molecule type" value="Genomic_DNA"/>
</dbReference>
<evidence type="ECO:0000313" key="3">
    <source>
        <dbReference type="Proteomes" id="UP000272622"/>
    </source>
</evidence>
<dbReference type="Proteomes" id="UP000272622">
    <property type="component" value="Chromosome"/>
</dbReference>
<reference evidence="2 3" key="1">
    <citation type="submission" date="2018-12" db="EMBL/GenBank/DDBJ databases">
        <authorList>
            <person name="Li S."/>
            <person name="Yang R."/>
            <person name="Chen G."/>
            <person name="Zou L."/>
            <person name="Zhang C."/>
            <person name="Chen Y."/>
            <person name="Liu Z."/>
            <person name="Li Y."/>
            <person name="Yan Y."/>
            <person name="Huang M."/>
            <person name="Chen T."/>
        </authorList>
    </citation>
    <scope>NUCLEOTIDE SEQUENCE [LARGE SCALE GENOMIC DNA]</scope>
    <source>
        <strain evidence="2 3">2014</strain>
    </source>
</reference>
<evidence type="ECO:0000313" key="2">
    <source>
        <dbReference type="EMBL" id="AZL72933.1"/>
    </source>
</evidence>
<keyword evidence="1" id="KW-0472">Membrane</keyword>
<sequence length="102" mass="10985">MHVFAFPVAVMINVFAMMALMNALSLFGKSEVAAEVGLVHGATVALFHSFSGNARSLIISDASSFWAPQILRWRMLLLVPLCIAVWLLCAGSLQGGEYSLPC</sequence>
<feature type="transmembrane region" description="Helical" evidence="1">
    <location>
        <begin position="6"/>
        <end position="25"/>
    </location>
</feature>
<feature type="transmembrane region" description="Helical" evidence="1">
    <location>
        <begin position="70"/>
        <end position="89"/>
    </location>
</feature>
<keyword evidence="3" id="KW-1185">Reference proteome</keyword>
<keyword evidence="1" id="KW-1133">Transmembrane helix</keyword>